<accession>A0ACC1IR09</accession>
<reference evidence="1" key="1">
    <citation type="submission" date="2022-07" db="EMBL/GenBank/DDBJ databases">
        <title>Phylogenomic reconstructions and comparative analyses of Kickxellomycotina fungi.</title>
        <authorList>
            <person name="Reynolds N.K."/>
            <person name="Stajich J.E."/>
            <person name="Barry K."/>
            <person name="Grigoriev I.V."/>
            <person name="Crous P."/>
            <person name="Smith M.E."/>
        </authorList>
    </citation>
    <scope>NUCLEOTIDE SEQUENCE</scope>
    <source>
        <strain evidence="1">Benny 63K</strain>
    </source>
</reference>
<dbReference type="Proteomes" id="UP001150581">
    <property type="component" value="Unassembled WGS sequence"/>
</dbReference>
<protein>
    <submittedName>
        <fullName evidence="1">Uncharacterized protein</fullName>
    </submittedName>
</protein>
<proteinExistence type="predicted"/>
<evidence type="ECO:0000313" key="2">
    <source>
        <dbReference type="Proteomes" id="UP001150581"/>
    </source>
</evidence>
<keyword evidence="2" id="KW-1185">Reference proteome</keyword>
<evidence type="ECO:0000313" key="1">
    <source>
        <dbReference type="EMBL" id="KAJ1899109.1"/>
    </source>
</evidence>
<dbReference type="EMBL" id="JANBPG010000181">
    <property type="protein sequence ID" value="KAJ1899109.1"/>
    <property type="molecule type" value="Genomic_DNA"/>
</dbReference>
<gene>
    <name evidence="1" type="ORF">LPJ66_002326</name>
</gene>
<comment type="caution">
    <text evidence="1">The sequence shown here is derived from an EMBL/GenBank/DDBJ whole genome shotgun (WGS) entry which is preliminary data.</text>
</comment>
<name>A0ACC1IR09_9FUNG</name>
<organism evidence="1 2">
    <name type="scientific">Kickxella alabastrina</name>
    <dbReference type="NCBI Taxonomy" id="61397"/>
    <lineage>
        <taxon>Eukaryota</taxon>
        <taxon>Fungi</taxon>
        <taxon>Fungi incertae sedis</taxon>
        <taxon>Zoopagomycota</taxon>
        <taxon>Kickxellomycotina</taxon>
        <taxon>Kickxellomycetes</taxon>
        <taxon>Kickxellales</taxon>
        <taxon>Kickxellaceae</taxon>
        <taxon>Kickxella</taxon>
    </lineage>
</organism>
<sequence length="702" mass="76519">MATPDSLSPSSVKALGQILLLESFLDDALRHALGMLKLHISLGRLHGRESEHSGDAQSTTGADNLRRALADIYPKVKSEFGIIDKLCARTGGSEPSEGLRIRSRVHELVCVCFPDILEGSVAEETRISPSSGTSASRSSAIAQQPDAGYLWTLVRPCQSPSVVLHMFLRLSADVAQVQRNSYNTTEPLLVGHIWYELLADILAQLALASLVFGDITFAQVLTALEVVSPGSSDRAALYPTMWGSENAADIVTFDTKWRRIRTMVESLTSTRANASTVLELLDMSPSHNFLNNLIKYISAVLDHLRPPPLGIYAKIKQTGRIPSAFFETLDQMADLPTHLQPTLRCEDDCSDTESIQFSLRPATAGPLDSSDDDYQSSPLGHVSIARAYSGIPLLMPMSMVRDCSKLTLNSEVRPRRSMGDMMRVYTNLEDQQDISGPSPAYQTTPSISHGMLDVDDTNDIDMSPTVCSLARRRMSLVVRADIASCAAQCKQSPPLLNLPLQPATTGAGMHPTDELSILSTVAQPPPTESAMTTPKLQTSEQAKCERSKYVPDRAHGDIEGGGRPHRRRSFCFAAKTPGAATVRPDDARQTKRLWVESELASDNGAHRAQAISPAHVKHAGYDGMAEHPPLLGTPDRGKSASAEDTNMTQITPEHQIGTNADIRALTASRYIACKDQGDTEGGGRRHRKRQRRARDSFLPIFP</sequence>